<feature type="compositionally biased region" description="Low complexity" evidence="1">
    <location>
        <begin position="1"/>
        <end position="22"/>
    </location>
</feature>
<evidence type="ECO:0000313" key="3">
    <source>
        <dbReference type="EMBL" id="KAL3273486.1"/>
    </source>
</evidence>
<evidence type="ECO:0000313" key="4">
    <source>
        <dbReference type="Proteomes" id="UP001516400"/>
    </source>
</evidence>
<dbReference type="AlphaFoldDB" id="A0ABD2N427"/>
<feature type="region of interest" description="Disordered" evidence="1">
    <location>
        <begin position="1"/>
        <end position="36"/>
    </location>
</feature>
<dbReference type="Proteomes" id="UP001516400">
    <property type="component" value="Unassembled WGS sequence"/>
</dbReference>
<keyword evidence="4" id="KW-1185">Reference proteome</keyword>
<name>A0ABD2N427_9CUCU</name>
<reference evidence="3 4" key="1">
    <citation type="journal article" date="2021" name="BMC Biol.">
        <title>Horizontally acquired antibacterial genes associated with adaptive radiation of ladybird beetles.</title>
        <authorList>
            <person name="Li H.S."/>
            <person name="Tang X.F."/>
            <person name="Huang Y.H."/>
            <person name="Xu Z.Y."/>
            <person name="Chen M.L."/>
            <person name="Du X.Y."/>
            <person name="Qiu B.Y."/>
            <person name="Chen P.T."/>
            <person name="Zhang W."/>
            <person name="Slipinski A."/>
            <person name="Escalona H.E."/>
            <person name="Waterhouse R.M."/>
            <person name="Zwick A."/>
            <person name="Pang H."/>
        </authorList>
    </citation>
    <scope>NUCLEOTIDE SEQUENCE [LARGE SCALE GENOMIC DNA]</scope>
    <source>
        <strain evidence="3">SYSU2018</strain>
    </source>
</reference>
<dbReference type="PANTHER" id="PTHR14379">
    <property type="entry name" value="LIMKAIN B LKAP"/>
    <property type="match status" value="1"/>
</dbReference>
<evidence type="ECO:0000256" key="1">
    <source>
        <dbReference type="SAM" id="MobiDB-lite"/>
    </source>
</evidence>
<dbReference type="PANTHER" id="PTHR14379:SF3">
    <property type="entry name" value="MEIOSIS REGULATOR AND MRNA STABILITY FACTOR 1"/>
    <property type="match status" value="1"/>
</dbReference>
<evidence type="ECO:0000259" key="2">
    <source>
        <dbReference type="Pfam" id="PF01936"/>
    </source>
</evidence>
<proteinExistence type="predicted"/>
<gene>
    <name evidence="3" type="ORF">HHI36_014927</name>
</gene>
<accession>A0ABD2N427</accession>
<dbReference type="InterPro" id="IPR021139">
    <property type="entry name" value="NYN"/>
</dbReference>
<comment type="caution">
    <text evidence="3">The sequence shown here is derived from an EMBL/GenBank/DDBJ whole genome shotgun (WGS) entry which is preliminary data.</text>
</comment>
<sequence>MSSSSCGCSDDSDDFSSAMDSNSDFEDKPMFKFPPPPRLTKSADISHISSWSDSSNSDGFLVCTRRNKKKKLPPIGIFWDIENCQVPKFKSASAVVQRIREFFLQNYREAEFIVVCDVKKEHPQVIQELHDSQVHIDTYKLTYQC</sequence>
<protein>
    <recommendedName>
        <fullName evidence="2">NYN domain-containing protein</fullName>
    </recommendedName>
</protein>
<dbReference type="InterPro" id="IPR024768">
    <property type="entry name" value="Marf1"/>
</dbReference>
<organism evidence="3 4">
    <name type="scientific">Cryptolaemus montrouzieri</name>
    <dbReference type="NCBI Taxonomy" id="559131"/>
    <lineage>
        <taxon>Eukaryota</taxon>
        <taxon>Metazoa</taxon>
        <taxon>Ecdysozoa</taxon>
        <taxon>Arthropoda</taxon>
        <taxon>Hexapoda</taxon>
        <taxon>Insecta</taxon>
        <taxon>Pterygota</taxon>
        <taxon>Neoptera</taxon>
        <taxon>Endopterygota</taxon>
        <taxon>Coleoptera</taxon>
        <taxon>Polyphaga</taxon>
        <taxon>Cucujiformia</taxon>
        <taxon>Coccinelloidea</taxon>
        <taxon>Coccinellidae</taxon>
        <taxon>Scymninae</taxon>
        <taxon>Scymnini</taxon>
        <taxon>Cryptolaemus</taxon>
    </lineage>
</organism>
<dbReference type="Pfam" id="PF01936">
    <property type="entry name" value="NYN"/>
    <property type="match status" value="1"/>
</dbReference>
<feature type="domain" description="NYN" evidence="2">
    <location>
        <begin position="75"/>
        <end position="141"/>
    </location>
</feature>
<dbReference type="EMBL" id="JABFTP020000062">
    <property type="protein sequence ID" value="KAL3273486.1"/>
    <property type="molecule type" value="Genomic_DNA"/>
</dbReference>